<evidence type="ECO:0008006" key="4">
    <source>
        <dbReference type="Google" id="ProtNLM"/>
    </source>
</evidence>
<dbReference type="PATRIC" id="fig|999408.3.peg.5001"/>
<feature type="compositionally biased region" description="Basic and acidic residues" evidence="1">
    <location>
        <begin position="153"/>
        <end position="172"/>
    </location>
</feature>
<dbReference type="InterPro" id="IPR024234">
    <property type="entry name" value="DUF3801"/>
</dbReference>
<dbReference type="HOGENOM" id="CLU_129326_0_0_9"/>
<gene>
    <name evidence="2" type="ORF">HMPREF1090_04653</name>
</gene>
<name>A0A0E2H4V8_9FIRM</name>
<proteinExistence type="predicted"/>
<dbReference type="Pfam" id="PF12687">
    <property type="entry name" value="DUF3801"/>
    <property type="match status" value="1"/>
</dbReference>
<sequence length="172" mass="19815">MQEEVNEKTVSLCITGGKVTVRLLKQAMMRFLAAIEKEKAEKARKQQVKGPPDKDYHGKQSLKKLAQQNVQLSNIEITDNNIKAFEKVAKKYGIDFSLKRDKSVVPPRYFVFFKARDVDVMTAAFREFTGKTLNKTKKPSVRKKLQQAIAARSQDKQREREKSKEKQKEPTL</sequence>
<dbReference type="Proteomes" id="UP000013085">
    <property type="component" value="Unassembled WGS sequence"/>
</dbReference>
<evidence type="ECO:0000313" key="2">
    <source>
        <dbReference type="EMBL" id="ENZ09059.1"/>
    </source>
</evidence>
<organism evidence="2 3">
    <name type="scientific">[Clostridium] clostridioforme 90A8</name>
    <dbReference type="NCBI Taxonomy" id="999408"/>
    <lineage>
        <taxon>Bacteria</taxon>
        <taxon>Bacillati</taxon>
        <taxon>Bacillota</taxon>
        <taxon>Clostridia</taxon>
        <taxon>Lachnospirales</taxon>
        <taxon>Lachnospiraceae</taxon>
        <taxon>Enterocloster</taxon>
    </lineage>
</organism>
<dbReference type="AlphaFoldDB" id="A0A0E2H4V8"/>
<comment type="caution">
    <text evidence="2">The sequence shown here is derived from an EMBL/GenBank/DDBJ whole genome shotgun (WGS) entry which is preliminary data.</text>
</comment>
<reference evidence="2 3" key="1">
    <citation type="submission" date="2013-01" db="EMBL/GenBank/DDBJ databases">
        <title>The Genome Sequence of Clostridium clostridioforme 90A8.</title>
        <authorList>
            <consortium name="The Broad Institute Genome Sequencing Platform"/>
            <person name="Earl A."/>
            <person name="Ward D."/>
            <person name="Feldgarden M."/>
            <person name="Gevers D."/>
            <person name="Courvalin P."/>
            <person name="Lambert T."/>
            <person name="Walker B."/>
            <person name="Young S.K."/>
            <person name="Zeng Q."/>
            <person name="Gargeya S."/>
            <person name="Fitzgerald M."/>
            <person name="Haas B."/>
            <person name="Abouelleil A."/>
            <person name="Alvarado L."/>
            <person name="Arachchi H.M."/>
            <person name="Berlin A.M."/>
            <person name="Chapman S.B."/>
            <person name="Dewar J."/>
            <person name="Goldberg J."/>
            <person name="Griggs A."/>
            <person name="Gujja S."/>
            <person name="Hansen M."/>
            <person name="Howarth C."/>
            <person name="Imamovic A."/>
            <person name="Larimer J."/>
            <person name="McCowan C."/>
            <person name="Murphy C."/>
            <person name="Neiman D."/>
            <person name="Pearson M."/>
            <person name="Priest M."/>
            <person name="Roberts A."/>
            <person name="Saif S."/>
            <person name="Shea T."/>
            <person name="Sisk P."/>
            <person name="Sykes S."/>
            <person name="Wortman J."/>
            <person name="Nusbaum C."/>
            <person name="Birren B."/>
        </authorList>
    </citation>
    <scope>NUCLEOTIDE SEQUENCE [LARGE SCALE GENOMIC DNA]</scope>
    <source>
        <strain evidence="2 3">90A8</strain>
    </source>
</reference>
<accession>A0A0E2H4V8</accession>
<protein>
    <recommendedName>
        <fullName evidence="4">PcfB family protein</fullName>
    </recommendedName>
</protein>
<evidence type="ECO:0000256" key="1">
    <source>
        <dbReference type="SAM" id="MobiDB-lite"/>
    </source>
</evidence>
<evidence type="ECO:0000313" key="3">
    <source>
        <dbReference type="Proteomes" id="UP000013085"/>
    </source>
</evidence>
<feature type="compositionally biased region" description="Basic residues" evidence="1">
    <location>
        <begin position="135"/>
        <end position="145"/>
    </location>
</feature>
<dbReference type="RefSeq" id="WP_002594281.1">
    <property type="nucleotide sequence ID" value="NZ_KB850986.1"/>
</dbReference>
<feature type="region of interest" description="Disordered" evidence="1">
    <location>
        <begin position="135"/>
        <end position="172"/>
    </location>
</feature>
<dbReference type="EMBL" id="AGYR01000055">
    <property type="protein sequence ID" value="ENZ09059.1"/>
    <property type="molecule type" value="Genomic_DNA"/>
</dbReference>